<name>C5CH47_KOSOT</name>
<proteinExistence type="predicted"/>
<dbReference type="EMBL" id="CP001634">
    <property type="protein sequence ID" value="ACR80650.1"/>
    <property type="molecule type" value="Genomic_DNA"/>
</dbReference>
<accession>C5CH47</accession>
<evidence type="ECO:0000313" key="1">
    <source>
        <dbReference type="EMBL" id="ACR80650.1"/>
    </source>
</evidence>
<dbReference type="OrthoDB" id="1435962at2"/>
<protein>
    <recommendedName>
        <fullName evidence="3">HEPN domain-containing protein</fullName>
    </recommendedName>
</protein>
<sequence>MGLIKDIKDELEELILEGKTLLDDYIKNHKKGDAHKMNLHSRYHIWYSKAALVVEQTLPFRHNEFVSYFEPSSKRKELNVLSYTISDFILGITKKYPSGKEAFDSFAVFITKFNNQIGILESIMPVLDLKLKDISGVLQADLFDNELEAAKELLEKGHVRAPGVLAGVTLERHLAHVSDKHNLKLSKKKPSISDYNDALKNSGIYDVPDWRLIQRLGDIRNLCVHSKGREPTKDEVRELIDGVSKVIKTIF</sequence>
<evidence type="ECO:0008006" key="3">
    <source>
        <dbReference type="Google" id="ProtNLM"/>
    </source>
</evidence>
<gene>
    <name evidence="1" type="ordered locus">Kole_1969</name>
</gene>
<reference evidence="1 2" key="1">
    <citation type="submission" date="2009-06" db="EMBL/GenBank/DDBJ databases">
        <title>Complete sequence of Thermotogales bacterium TBF 19.5.1.</title>
        <authorList>
            <consortium name="US DOE Joint Genome Institute"/>
            <person name="Lucas S."/>
            <person name="Copeland A."/>
            <person name="Lapidus A."/>
            <person name="Glavina del Rio T."/>
            <person name="Tice H."/>
            <person name="Bruce D."/>
            <person name="Goodwin L."/>
            <person name="Pitluck S."/>
            <person name="Chertkov O."/>
            <person name="Brettin T."/>
            <person name="Detter J.C."/>
            <person name="Han C."/>
            <person name="Schmutz J."/>
            <person name="Larimer F."/>
            <person name="Land M."/>
            <person name="Hauser L."/>
            <person name="Kyrpides N."/>
            <person name="Ovchinnikova G."/>
            <person name="Noll K."/>
        </authorList>
    </citation>
    <scope>NUCLEOTIDE SEQUENCE [LARGE SCALE GENOMIC DNA]</scope>
    <source>
        <strain evidence="2">ATCC BAA-1733 / DSM 21960 / TBF 19.5.1</strain>
    </source>
</reference>
<dbReference type="eggNOG" id="ENOG5032EI0">
    <property type="taxonomic scope" value="Bacteria"/>
</dbReference>
<dbReference type="KEGG" id="kol:Kole_1969"/>
<evidence type="ECO:0000313" key="2">
    <source>
        <dbReference type="Proteomes" id="UP000002382"/>
    </source>
</evidence>
<dbReference type="RefSeq" id="WP_015869293.1">
    <property type="nucleotide sequence ID" value="NC_012785.1"/>
</dbReference>
<dbReference type="Proteomes" id="UP000002382">
    <property type="component" value="Chromosome"/>
</dbReference>
<keyword evidence="2" id="KW-1185">Reference proteome</keyword>
<dbReference type="STRING" id="521045.Kole_1969"/>
<organism evidence="1 2">
    <name type="scientific">Kosmotoga olearia (strain ATCC BAA-1733 / DSM 21960 / TBF 19.5.1)</name>
    <dbReference type="NCBI Taxonomy" id="521045"/>
    <lineage>
        <taxon>Bacteria</taxon>
        <taxon>Thermotogati</taxon>
        <taxon>Thermotogota</taxon>
        <taxon>Thermotogae</taxon>
        <taxon>Kosmotogales</taxon>
        <taxon>Kosmotogaceae</taxon>
        <taxon>Kosmotoga</taxon>
    </lineage>
</organism>
<reference evidence="1 2" key="2">
    <citation type="journal article" date="2011" name="J. Bacteriol.">
        <title>Genome Sequence of Kosmotoga olearia Strain TBF 19.5.1, a Thermophilic Bacterium with a Wide Growth Temperature Range, Isolated from the Troll B Oil Platform in the North Sea.</title>
        <authorList>
            <person name="Swithers K.S."/>
            <person name="Dipippo J.L."/>
            <person name="Bruce D.C."/>
            <person name="Detter C."/>
            <person name="Tapia R."/>
            <person name="Han S."/>
            <person name="Goodwin L.A."/>
            <person name="Han J."/>
            <person name="Woyke T."/>
            <person name="Pitluck S."/>
            <person name="Pennacchio L."/>
            <person name="Nolan M."/>
            <person name="Mikhailova N."/>
            <person name="Land M.L."/>
            <person name="Nesbo C.L."/>
            <person name="Gogarten J.P."/>
            <person name="Noll K.M."/>
        </authorList>
    </citation>
    <scope>NUCLEOTIDE SEQUENCE [LARGE SCALE GENOMIC DNA]</scope>
    <source>
        <strain evidence="2">ATCC BAA-1733 / DSM 21960 / TBF 19.5.1</strain>
    </source>
</reference>
<dbReference type="HOGENOM" id="CLU_1033178_0_0_0"/>
<dbReference type="AlphaFoldDB" id="C5CH47"/>